<dbReference type="InterPro" id="IPR050796">
    <property type="entry name" value="SCF_F-box_component"/>
</dbReference>
<dbReference type="Pfam" id="PF00646">
    <property type="entry name" value="F-box"/>
    <property type="match status" value="1"/>
</dbReference>
<keyword evidence="3" id="KW-1185">Reference proteome</keyword>
<protein>
    <recommendedName>
        <fullName evidence="1">F-box domain-containing protein</fullName>
    </recommendedName>
</protein>
<dbReference type="Proteomes" id="UP000289738">
    <property type="component" value="Chromosome B05"/>
</dbReference>
<dbReference type="PANTHER" id="PTHR31672:SF13">
    <property type="entry name" value="F-BOX PROTEIN CPR30-LIKE"/>
    <property type="match status" value="1"/>
</dbReference>
<dbReference type="EMBL" id="SDMP01000015">
    <property type="protein sequence ID" value="RYR06860.1"/>
    <property type="molecule type" value="Genomic_DNA"/>
</dbReference>
<comment type="caution">
    <text evidence="2">The sequence shown here is derived from an EMBL/GenBank/DDBJ whole genome shotgun (WGS) entry which is preliminary data.</text>
</comment>
<proteinExistence type="predicted"/>
<dbReference type="Pfam" id="PF08268">
    <property type="entry name" value="FBA_3"/>
    <property type="match status" value="1"/>
</dbReference>
<sequence length="210" mass="24352">MIRDSINTGFFAETLNIYTSMANHSNQIPNDLALKILAKLPIKSLKRFSYLPKSWLNLLENFDFKSLYYENLKSKTARLSSLLLWRLFCQSGENVRNKNNVHLLSGERYENMVILVLPTLFESYGPGEVVECVNGIICHYARPSREVIIGLWNPKIDEHKIIPSGITEDEPSFDRHVRVHGFGYDHVNDDYKVIQCVYYSHYYLDESSPI</sequence>
<dbReference type="InterPro" id="IPR013187">
    <property type="entry name" value="F-box-assoc_dom_typ3"/>
</dbReference>
<name>A0A444YY52_ARAHY</name>
<accession>A0A444YY52</accession>
<organism evidence="2 3">
    <name type="scientific">Arachis hypogaea</name>
    <name type="common">Peanut</name>
    <dbReference type="NCBI Taxonomy" id="3818"/>
    <lineage>
        <taxon>Eukaryota</taxon>
        <taxon>Viridiplantae</taxon>
        <taxon>Streptophyta</taxon>
        <taxon>Embryophyta</taxon>
        <taxon>Tracheophyta</taxon>
        <taxon>Spermatophyta</taxon>
        <taxon>Magnoliopsida</taxon>
        <taxon>eudicotyledons</taxon>
        <taxon>Gunneridae</taxon>
        <taxon>Pentapetalae</taxon>
        <taxon>rosids</taxon>
        <taxon>fabids</taxon>
        <taxon>Fabales</taxon>
        <taxon>Fabaceae</taxon>
        <taxon>Papilionoideae</taxon>
        <taxon>50 kb inversion clade</taxon>
        <taxon>dalbergioids sensu lato</taxon>
        <taxon>Dalbergieae</taxon>
        <taxon>Pterocarpus clade</taxon>
        <taxon>Arachis</taxon>
    </lineage>
</organism>
<feature type="domain" description="F-box" evidence="1">
    <location>
        <begin position="22"/>
        <end position="72"/>
    </location>
</feature>
<evidence type="ECO:0000313" key="3">
    <source>
        <dbReference type="Proteomes" id="UP000289738"/>
    </source>
</evidence>
<evidence type="ECO:0000313" key="2">
    <source>
        <dbReference type="EMBL" id="RYR06860.1"/>
    </source>
</evidence>
<dbReference type="PANTHER" id="PTHR31672">
    <property type="entry name" value="BNACNNG10540D PROTEIN"/>
    <property type="match status" value="1"/>
</dbReference>
<dbReference type="InterPro" id="IPR001810">
    <property type="entry name" value="F-box_dom"/>
</dbReference>
<dbReference type="PROSITE" id="PS50181">
    <property type="entry name" value="FBOX"/>
    <property type="match status" value="1"/>
</dbReference>
<dbReference type="InterPro" id="IPR036047">
    <property type="entry name" value="F-box-like_dom_sf"/>
</dbReference>
<reference evidence="2 3" key="1">
    <citation type="submission" date="2019-01" db="EMBL/GenBank/DDBJ databases">
        <title>Sequencing of cultivated peanut Arachis hypogaea provides insights into genome evolution and oil improvement.</title>
        <authorList>
            <person name="Chen X."/>
        </authorList>
    </citation>
    <scope>NUCLEOTIDE SEQUENCE [LARGE SCALE GENOMIC DNA]</scope>
    <source>
        <strain evidence="3">cv. Fuhuasheng</strain>
        <tissue evidence="2">Leaves</tissue>
    </source>
</reference>
<dbReference type="SUPFAM" id="SSF81383">
    <property type="entry name" value="F-box domain"/>
    <property type="match status" value="1"/>
</dbReference>
<evidence type="ECO:0000259" key="1">
    <source>
        <dbReference type="PROSITE" id="PS50181"/>
    </source>
</evidence>
<dbReference type="AlphaFoldDB" id="A0A444YY52"/>
<gene>
    <name evidence="2" type="ORF">Ahy_B05g074178</name>
</gene>